<feature type="compositionally biased region" description="Low complexity" evidence="2">
    <location>
        <begin position="386"/>
        <end position="397"/>
    </location>
</feature>
<feature type="compositionally biased region" description="Polar residues" evidence="2">
    <location>
        <begin position="338"/>
        <end position="347"/>
    </location>
</feature>
<evidence type="ECO:0000313" key="4">
    <source>
        <dbReference type="Proteomes" id="UP000002630"/>
    </source>
</evidence>
<gene>
    <name evidence="3" type="ORF">Esi_0011_0162</name>
</gene>
<protein>
    <submittedName>
        <fullName evidence="3">Uncharacterized protein</fullName>
    </submittedName>
</protein>
<proteinExistence type="predicted"/>
<feature type="region of interest" description="Disordered" evidence="2">
    <location>
        <begin position="1"/>
        <end position="184"/>
    </location>
</feature>
<dbReference type="EMBL" id="FN649734">
    <property type="protein sequence ID" value="CBN79570.1"/>
    <property type="molecule type" value="Genomic_DNA"/>
</dbReference>
<organism evidence="3 4">
    <name type="scientific">Ectocarpus siliculosus</name>
    <name type="common">Brown alga</name>
    <name type="synonym">Conferva siliculosa</name>
    <dbReference type="NCBI Taxonomy" id="2880"/>
    <lineage>
        <taxon>Eukaryota</taxon>
        <taxon>Sar</taxon>
        <taxon>Stramenopiles</taxon>
        <taxon>Ochrophyta</taxon>
        <taxon>PX clade</taxon>
        <taxon>Phaeophyceae</taxon>
        <taxon>Ectocarpales</taxon>
        <taxon>Ectocarpaceae</taxon>
        <taxon>Ectocarpus</taxon>
    </lineage>
</organism>
<name>D8LCQ7_ECTSI</name>
<evidence type="ECO:0000256" key="1">
    <source>
        <dbReference type="SAM" id="Coils"/>
    </source>
</evidence>
<feature type="compositionally biased region" description="Basic and acidic residues" evidence="2">
    <location>
        <begin position="61"/>
        <end position="80"/>
    </location>
</feature>
<feature type="region of interest" description="Disordered" evidence="2">
    <location>
        <begin position="502"/>
        <end position="523"/>
    </location>
</feature>
<reference evidence="3 4" key="1">
    <citation type="journal article" date="2010" name="Nature">
        <title>The Ectocarpus genome and the independent evolution of multicellularity in brown algae.</title>
        <authorList>
            <person name="Cock J.M."/>
            <person name="Sterck L."/>
            <person name="Rouze P."/>
            <person name="Scornet D."/>
            <person name="Allen A.E."/>
            <person name="Amoutzias G."/>
            <person name="Anthouard V."/>
            <person name="Artiguenave F."/>
            <person name="Aury J.M."/>
            <person name="Badger J.H."/>
            <person name="Beszteri B."/>
            <person name="Billiau K."/>
            <person name="Bonnet E."/>
            <person name="Bothwell J.H."/>
            <person name="Bowler C."/>
            <person name="Boyen C."/>
            <person name="Brownlee C."/>
            <person name="Carrano C.J."/>
            <person name="Charrier B."/>
            <person name="Cho G.Y."/>
            <person name="Coelho S.M."/>
            <person name="Collen J."/>
            <person name="Corre E."/>
            <person name="Da Silva C."/>
            <person name="Delage L."/>
            <person name="Delaroque N."/>
            <person name="Dittami S.M."/>
            <person name="Doulbeau S."/>
            <person name="Elias M."/>
            <person name="Farnham G."/>
            <person name="Gachon C.M."/>
            <person name="Gschloessl B."/>
            <person name="Heesch S."/>
            <person name="Jabbari K."/>
            <person name="Jubin C."/>
            <person name="Kawai H."/>
            <person name="Kimura K."/>
            <person name="Kloareg B."/>
            <person name="Kupper F.C."/>
            <person name="Lang D."/>
            <person name="Le Bail A."/>
            <person name="Leblanc C."/>
            <person name="Lerouge P."/>
            <person name="Lohr M."/>
            <person name="Lopez P.J."/>
            <person name="Martens C."/>
            <person name="Maumus F."/>
            <person name="Michel G."/>
            <person name="Miranda-Saavedra D."/>
            <person name="Morales J."/>
            <person name="Moreau H."/>
            <person name="Motomura T."/>
            <person name="Nagasato C."/>
            <person name="Napoli C.A."/>
            <person name="Nelson D.R."/>
            <person name="Nyvall-Collen P."/>
            <person name="Peters A.F."/>
            <person name="Pommier C."/>
            <person name="Potin P."/>
            <person name="Poulain J."/>
            <person name="Quesneville H."/>
            <person name="Read B."/>
            <person name="Rensing S.A."/>
            <person name="Ritter A."/>
            <person name="Rousvoal S."/>
            <person name="Samanta M."/>
            <person name="Samson G."/>
            <person name="Schroeder D.C."/>
            <person name="Segurens B."/>
            <person name="Strittmatter M."/>
            <person name="Tonon T."/>
            <person name="Tregear J.W."/>
            <person name="Valentin K."/>
            <person name="von Dassow P."/>
            <person name="Yamagishi T."/>
            <person name="Van de Peer Y."/>
            <person name="Wincker P."/>
        </authorList>
    </citation>
    <scope>NUCLEOTIDE SEQUENCE [LARGE SCALE GENOMIC DNA]</scope>
    <source>
        <strain evidence="4">Ec32 / CCAP1310/4</strain>
    </source>
</reference>
<dbReference type="InParanoid" id="D8LCQ7"/>
<sequence length="649" mass="70027">MPRRNRRIAGDTGNRPPRPTPRPGQEHHPSVGAKAPAFSVPWKGYSASFSSCRKPAGIRHGNKEKERNDGGEQEKDMKEEVEAEEEEEERRLPVGSTTPTPSEEDQVAQLTSKIPVVPARYRDDTQRRGAVFQEDNTSPRALNAGSLVPGKKCLPDPQQQVSVAPSDQGREQQQLQQEDGEGEEAQYIRIGYTVAGAYFERTATPPSYCLTLPPLYHLLEVAHRQQRRELKEAFAAKAAFMEHEQEGLKNQLLLVETNDLKLMNAAHHQDQQSKQIEYGEASNGVGLAPENGGNGGGNRRPSNETSGNSVVDRTLSSSTETARDTTKGDSDAKDNNEEVCNNDNSATKAIHVHDETSGGLGSRSSGKLAHIHNKTSSKTVSGIGIGSPSSPSSPSSIKTHPGSIAAATARIKAEREQIRALLKGLVESGNNLSRVRKEIVGKTKRLGKPQESRAITKDTGYPGHREILEKSVLSSLGTVEAPAKEAVEENEKMRALSNAERELAVETQSGNAPTREGRRSGGCGGVLGADGLGGGGSGGNDEGFAVGAVEILRERAAAASLAAEVARKDGDRARVELEAFKERVASVEELLSKSKATAADSASKVSEAEQTCARLRMQLQARERQIAQLQELSRGNLNRAKHRRKQCAW</sequence>
<feature type="region of interest" description="Disordered" evidence="2">
    <location>
        <begin position="375"/>
        <end position="402"/>
    </location>
</feature>
<accession>D8LCQ7</accession>
<keyword evidence="4" id="KW-1185">Reference proteome</keyword>
<dbReference type="AlphaFoldDB" id="D8LCQ7"/>
<keyword evidence="1" id="KW-0175">Coiled coil</keyword>
<dbReference type="Proteomes" id="UP000002630">
    <property type="component" value="Linkage Group LG09"/>
</dbReference>
<dbReference type="PROSITE" id="PS50096">
    <property type="entry name" value="IQ"/>
    <property type="match status" value="1"/>
</dbReference>
<feature type="region of interest" description="Disordered" evidence="2">
    <location>
        <begin position="282"/>
        <end position="349"/>
    </location>
</feature>
<feature type="coiled-coil region" evidence="1">
    <location>
        <begin position="577"/>
        <end position="632"/>
    </location>
</feature>
<dbReference type="OrthoDB" id="10406470at2759"/>
<evidence type="ECO:0000256" key="2">
    <source>
        <dbReference type="SAM" id="MobiDB-lite"/>
    </source>
</evidence>
<feature type="compositionally biased region" description="Polar residues" evidence="2">
    <location>
        <begin position="303"/>
        <end position="320"/>
    </location>
</feature>
<dbReference type="EMBL" id="FN647789">
    <property type="protein sequence ID" value="CBN79570.1"/>
    <property type="molecule type" value="Genomic_DNA"/>
</dbReference>
<feature type="compositionally biased region" description="Basic and acidic residues" evidence="2">
    <location>
        <begin position="321"/>
        <end position="336"/>
    </location>
</feature>
<evidence type="ECO:0000313" key="3">
    <source>
        <dbReference type="EMBL" id="CBN79570.1"/>
    </source>
</evidence>